<accession>A0AAU8K163</accession>
<evidence type="ECO:0000256" key="1">
    <source>
        <dbReference type="SAM" id="Phobius"/>
    </source>
</evidence>
<keyword evidence="1" id="KW-1133">Transmembrane helix</keyword>
<dbReference type="InterPro" id="IPR049750">
    <property type="entry name" value="SGM_5486-like-assoc"/>
</dbReference>
<dbReference type="AlphaFoldDB" id="A0AAU8K163"/>
<sequence length="40" mass="4121">MPVLEPNPQDGRKKLLQLLGVIAGIVVLVGIVASVAQNLG</sequence>
<evidence type="ECO:0000313" key="2">
    <source>
        <dbReference type="EMBL" id="XCM81915.1"/>
    </source>
</evidence>
<organism evidence="2">
    <name type="scientific">Kitasatospora camelliae</name>
    <dbReference type="NCBI Taxonomy" id="3156397"/>
    <lineage>
        <taxon>Bacteria</taxon>
        <taxon>Bacillati</taxon>
        <taxon>Actinomycetota</taxon>
        <taxon>Actinomycetes</taxon>
        <taxon>Kitasatosporales</taxon>
        <taxon>Streptomycetaceae</taxon>
        <taxon>Kitasatospora</taxon>
    </lineage>
</organism>
<keyword evidence="1" id="KW-0812">Transmembrane</keyword>
<dbReference type="EMBL" id="CP159872">
    <property type="protein sequence ID" value="XCM81915.1"/>
    <property type="molecule type" value="Genomic_DNA"/>
</dbReference>
<protein>
    <submittedName>
        <fullName evidence="2">SGM_5486 family transporter-associated protein</fullName>
    </submittedName>
</protein>
<reference evidence="2" key="1">
    <citation type="submission" date="2024-06" db="EMBL/GenBank/DDBJ databases">
        <title>The genome sequences of Kitasatospora sp. strain HUAS MG31.</title>
        <authorList>
            <person name="Mo P."/>
        </authorList>
    </citation>
    <scope>NUCLEOTIDE SEQUENCE</scope>
    <source>
        <strain evidence="2">HUAS MG31</strain>
    </source>
</reference>
<keyword evidence="1" id="KW-0472">Membrane</keyword>
<name>A0AAU8K163_9ACTN</name>
<dbReference type="RefSeq" id="WP_354642845.1">
    <property type="nucleotide sequence ID" value="NZ_CP159872.1"/>
</dbReference>
<proteinExistence type="predicted"/>
<feature type="transmembrane region" description="Helical" evidence="1">
    <location>
        <begin position="15"/>
        <end position="36"/>
    </location>
</feature>
<dbReference type="NCBIfam" id="NF040912">
    <property type="entry name" value="SGM_5486_fam"/>
    <property type="match status" value="1"/>
</dbReference>
<dbReference type="KEGG" id="kcm:ABWK59_24920"/>
<gene>
    <name evidence="2" type="ORF">ABWK59_24920</name>
</gene>